<evidence type="ECO:0000313" key="2">
    <source>
        <dbReference type="EMBL" id="OEL37034.1"/>
    </source>
</evidence>
<dbReference type="Proteomes" id="UP000095767">
    <property type="component" value="Unassembled WGS sequence"/>
</dbReference>
<protein>
    <recommendedName>
        <fullName evidence="4">No apical meristem-associated C-terminal domain-containing protein</fullName>
    </recommendedName>
</protein>
<keyword evidence="3" id="KW-1185">Reference proteome</keyword>
<feature type="region of interest" description="Disordered" evidence="1">
    <location>
        <begin position="222"/>
        <end position="259"/>
    </location>
</feature>
<evidence type="ECO:0008006" key="4">
    <source>
        <dbReference type="Google" id="ProtNLM"/>
    </source>
</evidence>
<organism evidence="2 3">
    <name type="scientific">Dichanthelium oligosanthes</name>
    <dbReference type="NCBI Taxonomy" id="888268"/>
    <lineage>
        <taxon>Eukaryota</taxon>
        <taxon>Viridiplantae</taxon>
        <taxon>Streptophyta</taxon>
        <taxon>Embryophyta</taxon>
        <taxon>Tracheophyta</taxon>
        <taxon>Spermatophyta</taxon>
        <taxon>Magnoliopsida</taxon>
        <taxon>Liliopsida</taxon>
        <taxon>Poales</taxon>
        <taxon>Poaceae</taxon>
        <taxon>PACMAD clade</taxon>
        <taxon>Panicoideae</taxon>
        <taxon>Panicodae</taxon>
        <taxon>Paniceae</taxon>
        <taxon>Dichantheliinae</taxon>
        <taxon>Dichanthelium</taxon>
    </lineage>
</organism>
<dbReference type="EMBL" id="LWDX02006928">
    <property type="protein sequence ID" value="OEL37034.1"/>
    <property type="molecule type" value="Genomic_DNA"/>
</dbReference>
<comment type="caution">
    <text evidence="2">The sequence shown here is derived from an EMBL/GenBank/DDBJ whole genome shotgun (WGS) entry which is preliminary data.</text>
</comment>
<dbReference type="AlphaFoldDB" id="A0A1E5WI73"/>
<name>A0A1E5WI73_9POAL</name>
<sequence length="259" mass="28427">MQADVVKLRKALMALLDNVDEACAAIRAVVIANLVSEIKEVDTTLLHINNLAFDLGNLSLECREAVVAEDEAKIDQDLVEDEAVAAEWDSLSTPSPPMTLEEHCKWSMGPNCPQNWYMAPNWASFVMSDPLMAAMAPDGGQPPVLPPQVEVPVREGTSKDPGSSSKGKKSGTKLKLSNFSNAEDNILIAEAIKRYNSLEKRPFAVPHCWAVLKNEAKWLDLPNKRPMGRDAAKESQQRASSTSGSQNEEYLSKMSEMCL</sequence>
<gene>
    <name evidence="2" type="ORF">BAE44_0001947</name>
</gene>
<proteinExistence type="predicted"/>
<feature type="compositionally biased region" description="Polar residues" evidence="1">
    <location>
        <begin position="237"/>
        <end position="249"/>
    </location>
</feature>
<evidence type="ECO:0000313" key="3">
    <source>
        <dbReference type="Proteomes" id="UP000095767"/>
    </source>
</evidence>
<reference evidence="2 3" key="1">
    <citation type="submission" date="2016-09" db="EMBL/GenBank/DDBJ databases">
        <title>The draft genome of Dichanthelium oligosanthes: A C3 panicoid grass species.</title>
        <authorList>
            <person name="Studer A.J."/>
            <person name="Schnable J.C."/>
            <person name="Brutnell T.P."/>
        </authorList>
    </citation>
    <scope>NUCLEOTIDE SEQUENCE [LARGE SCALE GENOMIC DNA]</scope>
    <source>
        <strain evidence="3">cv. Kellogg 1175</strain>
        <tissue evidence="2">Leaf</tissue>
    </source>
</reference>
<evidence type="ECO:0000256" key="1">
    <source>
        <dbReference type="SAM" id="MobiDB-lite"/>
    </source>
</evidence>
<accession>A0A1E5WI73</accession>
<feature type="compositionally biased region" description="Basic and acidic residues" evidence="1">
    <location>
        <begin position="227"/>
        <end position="236"/>
    </location>
</feature>
<feature type="region of interest" description="Disordered" evidence="1">
    <location>
        <begin position="137"/>
        <end position="173"/>
    </location>
</feature>